<gene>
    <name evidence="6" type="ORF">COHA_002135</name>
</gene>
<dbReference type="GO" id="GO:0005886">
    <property type="term" value="C:plasma membrane"/>
    <property type="evidence" value="ECO:0007669"/>
    <property type="project" value="UniProtKB-ARBA"/>
</dbReference>
<name>A0AAD5DTZ9_9CHLO</name>
<evidence type="ECO:0000313" key="7">
    <source>
        <dbReference type="Proteomes" id="UP001205105"/>
    </source>
</evidence>
<dbReference type="PANTHER" id="PTHR33514:SF13">
    <property type="entry name" value="PROTEIN ABCI12, CHLOROPLASTIC"/>
    <property type="match status" value="1"/>
</dbReference>
<dbReference type="InterPro" id="IPR003339">
    <property type="entry name" value="ABC/ECF_trnsptr_transmembrane"/>
</dbReference>
<evidence type="ECO:0000256" key="5">
    <source>
        <dbReference type="SAM" id="Phobius"/>
    </source>
</evidence>
<evidence type="ECO:0000313" key="6">
    <source>
        <dbReference type="EMBL" id="KAI7844337.1"/>
    </source>
</evidence>
<dbReference type="PANTHER" id="PTHR33514">
    <property type="entry name" value="PROTEIN ABCI12, CHLOROPLASTIC"/>
    <property type="match status" value="1"/>
</dbReference>
<reference evidence="6" key="1">
    <citation type="submission" date="2020-11" db="EMBL/GenBank/DDBJ databases">
        <title>Chlorella ohadii genome sequencing and assembly.</title>
        <authorList>
            <person name="Murik O."/>
            <person name="Treves H."/>
            <person name="Kedem I."/>
            <person name="Shotland Y."/>
            <person name="Kaplan A."/>
        </authorList>
    </citation>
    <scope>NUCLEOTIDE SEQUENCE</scope>
    <source>
        <strain evidence="6">1</strain>
    </source>
</reference>
<dbReference type="AlphaFoldDB" id="A0AAD5DTZ9"/>
<feature type="transmembrane region" description="Helical" evidence="5">
    <location>
        <begin position="32"/>
        <end position="51"/>
    </location>
</feature>
<comment type="caution">
    <text evidence="6">The sequence shown here is derived from an EMBL/GenBank/DDBJ whole genome shotgun (WGS) entry which is preliminary data.</text>
</comment>
<evidence type="ECO:0008006" key="8">
    <source>
        <dbReference type="Google" id="ProtNLM"/>
    </source>
</evidence>
<keyword evidence="7" id="KW-1185">Reference proteome</keyword>
<dbReference type="Pfam" id="PF02361">
    <property type="entry name" value="CbiQ"/>
    <property type="match status" value="1"/>
</dbReference>
<dbReference type="CDD" id="cd16914">
    <property type="entry name" value="EcfT"/>
    <property type="match status" value="1"/>
</dbReference>
<keyword evidence="3 5" id="KW-1133">Transmembrane helix</keyword>
<dbReference type="Proteomes" id="UP001205105">
    <property type="component" value="Unassembled WGS sequence"/>
</dbReference>
<dbReference type="EMBL" id="JADXDR010000032">
    <property type="protein sequence ID" value="KAI7844337.1"/>
    <property type="molecule type" value="Genomic_DNA"/>
</dbReference>
<protein>
    <recommendedName>
        <fullName evidence="8">Cobalt transport protein</fullName>
    </recommendedName>
</protein>
<feature type="transmembrane region" description="Helical" evidence="5">
    <location>
        <begin position="127"/>
        <end position="150"/>
    </location>
</feature>
<evidence type="ECO:0000256" key="1">
    <source>
        <dbReference type="ARBA" id="ARBA00004141"/>
    </source>
</evidence>
<evidence type="ECO:0000256" key="4">
    <source>
        <dbReference type="ARBA" id="ARBA00023136"/>
    </source>
</evidence>
<comment type="subcellular location">
    <subcellularLocation>
        <location evidence="1">Membrane</location>
        <topology evidence="1">Multi-pass membrane protein</topology>
    </subcellularLocation>
</comment>
<organism evidence="6 7">
    <name type="scientific">Chlorella ohadii</name>
    <dbReference type="NCBI Taxonomy" id="2649997"/>
    <lineage>
        <taxon>Eukaryota</taxon>
        <taxon>Viridiplantae</taxon>
        <taxon>Chlorophyta</taxon>
        <taxon>core chlorophytes</taxon>
        <taxon>Trebouxiophyceae</taxon>
        <taxon>Chlorellales</taxon>
        <taxon>Chlorellaceae</taxon>
        <taxon>Chlorella clade</taxon>
        <taxon>Chlorella</taxon>
    </lineage>
</organism>
<dbReference type="GO" id="GO:0009507">
    <property type="term" value="C:chloroplast"/>
    <property type="evidence" value="ECO:0007669"/>
    <property type="project" value="TreeGrafter"/>
</dbReference>
<evidence type="ECO:0000256" key="3">
    <source>
        <dbReference type="ARBA" id="ARBA00022989"/>
    </source>
</evidence>
<keyword evidence="2 5" id="KW-0812">Transmembrane</keyword>
<sequence>MARASAPVRLAVVGVLALATMAALPRRLWEPQLLRLGGLCGVLFFFTLIGAEGVPPVLSDRAVPAAAATAAAATSSGAAAAATAGSAAASAAAAQLPASMAALGAPSYRYVLFHFGWITITKRSLSLAIALTSLTFAALQSASLCLVTTPPEAMAMAVGRALRPLGLLGVPVRELVLTVLLALRFMAMVFEECRALCMGLAARGIDWRQQGLRGTVGICISLAAKLFTNLMSRCDNIAVAMTARGFQGPDAHALRDGAPPAPPRLLPSLADTALLLCLGGLAAATVLVL</sequence>
<keyword evidence="4 5" id="KW-0472">Membrane</keyword>
<evidence type="ECO:0000256" key="2">
    <source>
        <dbReference type="ARBA" id="ARBA00022692"/>
    </source>
</evidence>
<accession>A0AAD5DTZ9</accession>
<proteinExistence type="predicted"/>